<proteinExistence type="predicted"/>
<feature type="region of interest" description="Disordered" evidence="5">
    <location>
        <begin position="355"/>
        <end position="378"/>
    </location>
</feature>
<evidence type="ECO:0000256" key="4">
    <source>
        <dbReference type="PROSITE-ProRule" id="PRU00191"/>
    </source>
</evidence>
<dbReference type="SMART" id="SM00252">
    <property type="entry name" value="SH2"/>
    <property type="match status" value="1"/>
</dbReference>
<dbReference type="InterPro" id="IPR051846">
    <property type="entry name" value="SH2_domain_adapters"/>
</dbReference>
<dbReference type="InterPro" id="IPR000980">
    <property type="entry name" value="SH2"/>
</dbReference>
<keyword evidence="2 4" id="KW-0727">SH2 domain</keyword>
<dbReference type="InterPro" id="IPR036860">
    <property type="entry name" value="SH2_dom_sf"/>
</dbReference>
<dbReference type="PANTHER" id="PTHR15127:SF29">
    <property type="entry name" value="SH2 DOMAIN-CONTAINING ADAPTER PROTEIN E"/>
    <property type="match status" value="1"/>
</dbReference>
<dbReference type="GeneID" id="101598028"/>
<evidence type="ECO:0000256" key="3">
    <source>
        <dbReference type="ARBA" id="ARBA00074793"/>
    </source>
</evidence>
<dbReference type="GeneTree" id="ENSGT00940000159107"/>
<dbReference type="Gene3D" id="3.30.505.10">
    <property type="entry name" value="SH2 domain"/>
    <property type="match status" value="1"/>
</dbReference>
<dbReference type="GO" id="GO:0001784">
    <property type="term" value="F:phosphotyrosine residue binding"/>
    <property type="evidence" value="ECO:0007669"/>
    <property type="project" value="TreeGrafter"/>
</dbReference>
<feature type="compositionally biased region" description="Basic and acidic residues" evidence="5">
    <location>
        <begin position="223"/>
        <end position="239"/>
    </location>
</feature>
<dbReference type="OrthoDB" id="5914531at2759"/>
<dbReference type="CDD" id="cd10391">
    <property type="entry name" value="SH2_SHE"/>
    <property type="match status" value="1"/>
</dbReference>
<keyword evidence="1" id="KW-0597">Phosphoprotein</keyword>
<feature type="compositionally biased region" description="Basic and acidic residues" evidence="5">
    <location>
        <begin position="154"/>
        <end position="163"/>
    </location>
</feature>
<dbReference type="CTD" id="126669"/>
<feature type="region of interest" description="Disordered" evidence="5">
    <location>
        <begin position="55"/>
        <end position="248"/>
    </location>
</feature>
<dbReference type="Proteomes" id="UP000694385">
    <property type="component" value="Unassembled WGS sequence"/>
</dbReference>
<sequence length="506" mass="54674">MQWPPAPGAASPRGLCWASSLVRRTASKLPHPAGLDLLMAAKWFKEFPLNLKTATERARPGAGGASGKLRKNSEAGGAVPTPGKGRKNSAVELGSGGRALSGPPRDSRLSRDSLQGLIQAAAGKGRKNSRATDEDPHRGAAKSSGCSTYISRLIKVDTQEKNGKSGYPAALGGSSSSTSSSSSSSSSSSASSSPSSLGPELDKGKMVKQQDTVIILEDYADPYDAKRTKGQRDAERVGENDGYMEPYDAQQMITEIRRRGSKDPLVKALQLLEGPSEPGESGPKAEAAAKRRSSKELLGRPPGLHDAAYEPAEAKARPADSHSRLPEDDERPAAEYEQPWEWKREQIARALSVQFEGSERPGSREEPARQHHRQKSWTQKILKPALADHGEGEKVDPGLPLEKQPWYHGAITRAEAESRLQPCKEAGFLVRNSESGNSRYSIALRTSQGCVHIIVAQTKDSKYTLDQTSAGFDSIPEVVHYYSSEKLPFKGAEHMTLLHPVHSKLH</sequence>
<dbReference type="PANTHER" id="PTHR15127">
    <property type="entry name" value="HEAVYWEIGHT, ISOFORM A"/>
    <property type="match status" value="1"/>
</dbReference>
<evidence type="ECO:0000313" key="7">
    <source>
        <dbReference type="Ensembl" id="ENSJJAP00000004938.1"/>
    </source>
</evidence>
<dbReference type="OMA" id="WFKEFPM"/>
<dbReference type="Pfam" id="PF00017">
    <property type="entry name" value="SH2"/>
    <property type="match status" value="1"/>
</dbReference>
<evidence type="ECO:0000256" key="1">
    <source>
        <dbReference type="ARBA" id="ARBA00022553"/>
    </source>
</evidence>
<dbReference type="PRINTS" id="PR00401">
    <property type="entry name" value="SH2DOMAIN"/>
</dbReference>
<evidence type="ECO:0000259" key="6">
    <source>
        <dbReference type="PROSITE" id="PS50001"/>
    </source>
</evidence>
<organism evidence="7 8">
    <name type="scientific">Jaculus jaculus</name>
    <name type="common">Lesser Egyptian jerboa</name>
    <dbReference type="NCBI Taxonomy" id="51337"/>
    <lineage>
        <taxon>Eukaryota</taxon>
        <taxon>Metazoa</taxon>
        <taxon>Chordata</taxon>
        <taxon>Craniata</taxon>
        <taxon>Vertebrata</taxon>
        <taxon>Euteleostomi</taxon>
        <taxon>Mammalia</taxon>
        <taxon>Eutheria</taxon>
        <taxon>Euarchontoglires</taxon>
        <taxon>Glires</taxon>
        <taxon>Rodentia</taxon>
        <taxon>Myomorpha</taxon>
        <taxon>Dipodoidea</taxon>
        <taxon>Dipodidae</taxon>
        <taxon>Dipodinae</taxon>
        <taxon>Jaculus</taxon>
    </lineage>
</organism>
<feature type="region of interest" description="Disordered" evidence="5">
    <location>
        <begin position="270"/>
        <end position="341"/>
    </location>
</feature>
<accession>A0A8C5K505</accession>
<reference evidence="7" key="1">
    <citation type="submission" date="2025-08" db="UniProtKB">
        <authorList>
            <consortium name="Ensembl"/>
        </authorList>
    </citation>
    <scope>IDENTIFICATION</scope>
</reference>
<dbReference type="FunFam" id="3.30.505.10:FF:000067">
    <property type="entry name" value="Src homology 2 domain-containing E"/>
    <property type="match status" value="1"/>
</dbReference>
<dbReference type="InterPro" id="IPR035042">
    <property type="entry name" value="SHE_SH2"/>
</dbReference>
<evidence type="ECO:0000313" key="8">
    <source>
        <dbReference type="Proteomes" id="UP000694385"/>
    </source>
</evidence>
<feature type="compositionally biased region" description="Basic and acidic residues" evidence="5">
    <location>
        <begin position="357"/>
        <end position="369"/>
    </location>
</feature>
<dbReference type="PROSITE" id="PS50001">
    <property type="entry name" value="SH2"/>
    <property type="match status" value="1"/>
</dbReference>
<feature type="domain" description="SH2" evidence="6">
    <location>
        <begin position="406"/>
        <end position="501"/>
    </location>
</feature>
<gene>
    <name evidence="7" type="primary">She</name>
</gene>
<reference evidence="7" key="2">
    <citation type="submission" date="2025-09" db="UniProtKB">
        <authorList>
            <consortium name="Ensembl"/>
        </authorList>
    </citation>
    <scope>IDENTIFICATION</scope>
</reference>
<feature type="compositionally biased region" description="Low complexity" evidence="5">
    <location>
        <begin position="174"/>
        <end position="196"/>
    </location>
</feature>
<dbReference type="Ensembl" id="ENSJJAT00000011210.1">
    <property type="protein sequence ID" value="ENSJJAP00000004938.1"/>
    <property type="gene ID" value="ENSJJAG00000009909.1"/>
</dbReference>
<feature type="compositionally biased region" description="Basic and acidic residues" evidence="5">
    <location>
        <begin position="312"/>
        <end position="341"/>
    </location>
</feature>
<name>A0A8C5K505_JACJA</name>
<dbReference type="SUPFAM" id="SSF55550">
    <property type="entry name" value="SH2 domain"/>
    <property type="match status" value="1"/>
</dbReference>
<evidence type="ECO:0000256" key="2">
    <source>
        <dbReference type="ARBA" id="ARBA00022999"/>
    </source>
</evidence>
<keyword evidence="8" id="KW-1185">Reference proteome</keyword>
<protein>
    <recommendedName>
        <fullName evidence="3">SH2 domain-containing adapter protein E</fullName>
    </recommendedName>
</protein>
<dbReference type="AlphaFoldDB" id="A0A8C5K505"/>
<evidence type="ECO:0000256" key="5">
    <source>
        <dbReference type="SAM" id="MobiDB-lite"/>
    </source>
</evidence>